<dbReference type="AlphaFoldDB" id="A0A7S1PA16"/>
<gene>
    <name evidence="2" type="ORF">VBRA1451_LOCUS25786</name>
</gene>
<dbReference type="InterPro" id="IPR027417">
    <property type="entry name" value="P-loop_NTPase"/>
</dbReference>
<organism evidence="2">
    <name type="scientific">Vitrella brassicaformis</name>
    <dbReference type="NCBI Taxonomy" id="1169539"/>
    <lineage>
        <taxon>Eukaryota</taxon>
        <taxon>Sar</taxon>
        <taxon>Alveolata</taxon>
        <taxon>Colpodellida</taxon>
        <taxon>Vitrellaceae</taxon>
        <taxon>Vitrella</taxon>
    </lineage>
</organism>
<evidence type="ECO:0000256" key="1">
    <source>
        <dbReference type="SAM" id="MobiDB-lite"/>
    </source>
</evidence>
<sequence length="135" mass="15551">MSDRRVRHQVVVDRVNFTAAERREWTAIGEKCGLGPSEVAIIFLDRDTAQCIGNIRSRKARNQRQQPSGPRWTEEEAQRLINDHEAKLERPREKEEGFEGGIYHVGTAEEITALKDAFGLTDKICELREKVPWCF</sequence>
<dbReference type="EMBL" id="HBGB01043826">
    <property type="protein sequence ID" value="CAD9070704.1"/>
    <property type="molecule type" value="Transcribed_RNA"/>
</dbReference>
<name>A0A7S1PA16_9ALVE</name>
<feature type="region of interest" description="Disordered" evidence="1">
    <location>
        <begin position="57"/>
        <end position="76"/>
    </location>
</feature>
<protein>
    <submittedName>
        <fullName evidence="2">Uncharacterized protein</fullName>
    </submittedName>
</protein>
<proteinExistence type="predicted"/>
<dbReference type="Gene3D" id="3.40.50.300">
    <property type="entry name" value="P-loop containing nucleotide triphosphate hydrolases"/>
    <property type="match status" value="1"/>
</dbReference>
<reference evidence="2" key="1">
    <citation type="submission" date="2021-01" db="EMBL/GenBank/DDBJ databases">
        <authorList>
            <person name="Corre E."/>
            <person name="Pelletier E."/>
            <person name="Niang G."/>
            <person name="Scheremetjew M."/>
            <person name="Finn R."/>
            <person name="Kale V."/>
            <person name="Holt S."/>
            <person name="Cochrane G."/>
            <person name="Meng A."/>
            <person name="Brown T."/>
            <person name="Cohen L."/>
        </authorList>
    </citation>
    <scope>NUCLEOTIDE SEQUENCE</scope>
    <source>
        <strain evidence="2">CCMP3346</strain>
    </source>
</reference>
<accession>A0A7S1PA16</accession>
<evidence type="ECO:0000313" key="2">
    <source>
        <dbReference type="EMBL" id="CAD9070704.1"/>
    </source>
</evidence>